<evidence type="ECO:0000313" key="1">
    <source>
        <dbReference type="EMBL" id="GBM45101.1"/>
    </source>
</evidence>
<dbReference type="Proteomes" id="UP000499080">
    <property type="component" value="Unassembled WGS sequence"/>
</dbReference>
<evidence type="ECO:0000313" key="2">
    <source>
        <dbReference type="Proteomes" id="UP000499080"/>
    </source>
</evidence>
<evidence type="ECO:0008006" key="3">
    <source>
        <dbReference type="Google" id="ProtNLM"/>
    </source>
</evidence>
<comment type="caution">
    <text evidence="1">The sequence shown here is derived from an EMBL/GenBank/DDBJ whole genome shotgun (WGS) entry which is preliminary data.</text>
</comment>
<dbReference type="AlphaFoldDB" id="A0A4Y2FVC0"/>
<dbReference type="InterPro" id="IPR011333">
    <property type="entry name" value="SKP1/BTB/POZ_sf"/>
</dbReference>
<proteinExistence type="predicted"/>
<keyword evidence="2" id="KW-1185">Reference proteome</keyword>
<reference evidence="1 2" key="1">
    <citation type="journal article" date="2019" name="Sci. Rep.">
        <title>Orb-weaving spider Araneus ventricosus genome elucidates the spidroin gene catalogue.</title>
        <authorList>
            <person name="Kono N."/>
            <person name="Nakamura H."/>
            <person name="Ohtoshi R."/>
            <person name="Moran D.A.P."/>
            <person name="Shinohara A."/>
            <person name="Yoshida Y."/>
            <person name="Fujiwara M."/>
            <person name="Mori M."/>
            <person name="Tomita M."/>
            <person name="Arakawa K."/>
        </authorList>
    </citation>
    <scope>NUCLEOTIDE SEQUENCE [LARGE SCALE GENOMIC DNA]</scope>
</reference>
<name>A0A4Y2FVC0_ARAVE</name>
<sequence>MEELRNSGIILCQEISEEISYIDVRSNLEDHRISHSSRIVQLNEGYYPQTFRVIIFSDGANLEYFSIEIFKILNYEPIDEYAFDEITWTFSIVDVNGIGKFFQSFSKENFVDSPYKINIPNFIKSIVVLEQAEELLPGDELTLRCEVFSMSFPGKYLITSDTSLARYIRFYEKYEPSLRTDTPAVIMVLQSEERLIRDICNFLINLKDLKNNKIELKSVDLLKQELLKRNKSDELLRAYLAFDPLFQTYRRLERKVMECVNLKEVVEPECLIPWQQLKEKLFQNLHMLTMIPTMVDELHNFVRKLNREKYDEEMQEINQLDKNNDFYDLLLNYLYTTRADNFLKFFIQVVECELENDMEYMEDCSENNGEEQTLIVKTKDHIIFTLPFRRDGEALGSKLISASTFFRDMLECTKNDIAEPVTLRECSQVFLQVLRFLQGEQILTKPIKILYDTYEAADKYLMGEMLQHCADLMKPLLSKENFEEVQFIARVHRDKYLKDIVDAFKDQNIRDETGNLESEKDRIDYILGHLFSPELEYFDFYK</sequence>
<dbReference type="EMBL" id="BGPR01001089">
    <property type="protein sequence ID" value="GBM45101.1"/>
    <property type="molecule type" value="Genomic_DNA"/>
</dbReference>
<protein>
    <recommendedName>
        <fullName evidence="3">BTB domain-containing protein</fullName>
    </recommendedName>
</protein>
<dbReference type="Gene3D" id="3.30.710.10">
    <property type="entry name" value="Potassium Channel Kv1.1, Chain A"/>
    <property type="match status" value="1"/>
</dbReference>
<accession>A0A4Y2FVC0</accession>
<gene>
    <name evidence="1" type="ORF">AVEN_251833_1</name>
</gene>
<organism evidence="1 2">
    <name type="scientific">Araneus ventricosus</name>
    <name type="common">Orbweaver spider</name>
    <name type="synonym">Epeira ventricosa</name>
    <dbReference type="NCBI Taxonomy" id="182803"/>
    <lineage>
        <taxon>Eukaryota</taxon>
        <taxon>Metazoa</taxon>
        <taxon>Ecdysozoa</taxon>
        <taxon>Arthropoda</taxon>
        <taxon>Chelicerata</taxon>
        <taxon>Arachnida</taxon>
        <taxon>Araneae</taxon>
        <taxon>Araneomorphae</taxon>
        <taxon>Entelegynae</taxon>
        <taxon>Araneoidea</taxon>
        <taxon>Araneidae</taxon>
        <taxon>Araneus</taxon>
    </lineage>
</organism>
<dbReference type="OrthoDB" id="6422794at2759"/>